<dbReference type="PANTHER" id="PTHR13935">
    <property type="entry name" value="ACHAETE-SCUTE TRANSCRIPTION FACTOR-RELATED"/>
    <property type="match status" value="1"/>
</dbReference>
<keyword evidence="3" id="KW-0238">DNA-binding</keyword>
<evidence type="ECO:0000313" key="7">
    <source>
        <dbReference type="EMBL" id="KAK1366018.1"/>
    </source>
</evidence>
<gene>
    <name evidence="7" type="ORF">POM88_041579</name>
</gene>
<dbReference type="AlphaFoldDB" id="A0AAD8MBH0"/>
<keyword evidence="8" id="KW-1185">Reference proteome</keyword>
<dbReference type="Pfam" id="PF00010">
    <property type="entry name" value="HLH"/>
    <property type="match status" value="1"/>
</dbReference>
<keyword evidence="4" id="KW-0804">Transcription</keyword>
<dbReference type="FunFam" id="4.10.280.10:FF:000074">
    <property type="entry name" value="Transcription factor ORG2"/>
    <property type="match status" value="1"/>
</dbReference>
<dbReference type="SMART" id="SM00353">
    <property type="entry name" value="HLH"/>
    <property type="match status" value="1"/>
</dbReference>
<evidence type="ECO:0000259" key="6">
    <source>
        <dbReference type="PROSITE" id="PS50888"/>
    </source>
</evidence>
<sequence>MLTLSPPLFPSFGWPLVDDDDLNIISQDQNDTFVGNFGYMDTSISDLLPSPQSTNFEPIGSGDINTTGVVKKLNHNASERDRRKKINDLYSSLFSLLPDADRMKKLSIPATVACVVKYIPELQKEVEILIQKKEELSSRMCRQREDSTDYQVGKRRKVERNKETSLSAAVTISPVGCNEVVVQISALQGNKGLLSEALSKLELGDGLFLLNASSFQSIGDRIFHTLHFQAQGKYELELQAIKEKIMSLYEKHVQVVF</sequence>
<feature type="domain" description="BHLH" evidence="6">
    <location>
        <begin position="70"/>
        <end position="122"/>
    </location>
</feature>
<dbReference type="EMBL" id="JAUIZM010000009">
    <property type="protein sequence ID" value="KAK1366018.1"/>
    <property type="molecule type" value="Genomic_DNA"/>
</dbReference>
<accession>A0AAD8MBH0</accession>
<proteinExistence type="predicted"/>
<evidence type="ECO:0000256" key="1">
    <source>
        <dbReference type="ARBA" id="ARBA00004123"/>
    </source>
</evidence>
<dbReference type="GO" id="GO:0000977">
    <property type="term" value="F:RNA polymerase II transcription regulatory region sequence-specific DNA binding"/>
    <property type="evidence" value="ECO:0007669"/>
    <property type="project" value="TreeGrafter"/>
</dbReference>
<dbReference type="GO" id="GO:0000981">
    <property type="term" value="F:DNA-binding transcription factor activity, RNA polymerase II-specific"/>
    <property type="evidence" value="ECO:0007669"/>
    <property type="project" value="TreeGrafter"/>
</dbReference>
<name>A0AAD8MBH0_9APIA</name>
<dbReference type="PROSITE" id="PS50888">
    <property type="entry name" value="BHLH"/>
    <property type="match status" value="1"/>
</dbReference>
<evidence type="ECO:0000256" key="4">
    <source>
        <dbReference type="ARBA" id="ARBA00023163"/>
    </source>
</evidence>
<comment type="caution">
    <text evidence="7">The sequence shown here is derived from an EMBL/GenBank/DDBJ whole genome shotgun (WGS) entry which is preliminary data.</text>
</comment>
<dbReference type="InterPro" id="IPR036638">
    <property type="entry name" value="HLH_DNA-bd_sf"/>
</dbReference>
<dbReference type="CDD" id="cd18914">
    <property type="entry name" value="bHLH_AtORG2_like"/>
    <property type="match status" value="1"/>
</dbReference>
<dbReference type="InterPro" id="IPR011598">
    <property type="entry name" value="bHLH_dom"/>
</dbReference>
<dbReference type="GO" id="GO:0010106">
    <property type="term" value="P:cellular response to iron ion starvation"/>
    <property type="evidence" value="ECO:0007669"/>
    <property type="project" value="UniProtKB-ARBA"/>
</dbReference>
<evidence type="ECO:0000256" key="3">
    <source>
        <dbReference type="ARBA" id="ARBA00023125"/>
    </source>
</evidence>
<dbReference type="GO" id="GO:0090575">
    <property type="term" value="C:RNA polymerase II transcription regulator complex"/>
    <property type="evidence" value="ECO:0007669"/>
    <property type="project" value="TreeGrafter"/>
</dbReference>
<reference evidence="7" key="1">
    <citation type="submission" date="2023-02" db="EMBL/GenBank/DDBJ databases">
        <title>Genome of toxic invasive species Heracleum sosnowskyi carries increased number of genes despite the absence of recent whole-genome duplications.</title>
        <authorList>
            <person name="Schelkunov M."/>
            <person name="Shtratnikova V."/>
            <person name="Makarenko M."/>
            <person name="Klepikova A."/>
            <person name="Omelchenko D."/>
            <person name="Novikova G."/>
            <person name="Obukhova E."/>
            <person name="Bogdanov V."/>
            <person name="Penin A."/>
            <person name="Logacheva M."/>
        </authorList>
    </citation>
    <scope>NUCLEOTIDE SEQUENCE</scope>
    <source>
        <strain evidence="7">Hsosn_3</strain>
        <tissue evidence="7">Leaf</tissue>
    </source>
</reference>
<comment type="subcellular location">
    <subcellularLocation>
        <location evidence="1">Nucleus</location>
    </subcellularLocation>
</comment>
<organism evidence="7 8">
    <name type="scientific">Heracleum sosnowskyi</name>
    <dbReference type="NCBI Taxonomy" id="360622"/>
    <lineage>
        <taxon>Eukaryota</taxon>
        <taxon>Viridiplantae</taxon>
        <taxon>Streptophyta</taxon>
        <taxon>Embryophyta</taxon>
        <taxon>Tracheophyta</taxon>
        <taxon>Spermatophyta</taxon>
        <taxon>Magnoliopsida</taxon>
        <taxon>eudicotyledons</taxon>
        <taxon>Gunneridae</taxon>
        <taxon>Pentapetalae</taxon>
        <taxon>asterids</taxon>
        <taxon>campanulids</taxon>
        <taxon>Apiales</taxon>
        <taxon>Apiaceae</taxon>
        <taxon>Apioideae</taxon>
        <taxon>apioid superclade</taxon>
        <taxon>Tordylieae</taxon>
        <taxon>Tordyliinae</taxon>
        <taxon>Heracleum</taxon>
    </lineage>
</organism>
<protein>
    <submittedName>
        <fullName evidence="7">Transcription factor ORG2</fullName>
    </submittedName>
</protein>
<evidence type="ECO:0000313" key="8">
    <source>
        <dbReference type="Proteomes" id="UP001237642"/>
    </source>
</evidence>
<dbReference type="PANTHER" id="PTHR13935:SF41">
    <property type="entry name" value="TRANSCRIPTION FACTOR ORG2-RELATED"/>
    <property type="match status" value="1"/>
</dbReference>
<keyword evidence="2" id="KW-0805">Transcription regulation</keyword>
<evidence type="ECO:0000256" key="5">
    <source>
        <dbReference type="ARBA" id="ARBA00023242"/>
    </source>
</evidence>
<dbReference type="Gene3D" id="4.10.280.10">
    <property type="entry name" value="Helix-loop-helix DNA-binding domain"/>
    <property type="match status" value="1"/>
</dbReference>
<keyword evidence="5" id="KW-0539">Nucleus</keyword>
<dbReference type="InterPro" id="IPR015660">
    <property type="entry name" value="MASH1/Ascl1a-like"/>
</dbReference>
<evidence type="ECO:0000256" key="2">
    <source>
        <dbReference type="ARBA" id="ARBA00023015"/>
    </source>
</evidence>
<reference evidence="7" key="2">
    <citation type="submission" date="2023-05" db="EMBL/GenBank/DDBJ databases">
        <authorList>
            <person name="Schelkunov M.I."/>
        </authorList>
    </citation>
    <scope>NUCLEOTIDE SEQUENCE</scope>
    <source>
        <strain evidence="7">Hsosn_3</strain>
        <tissue evidence="7">Leaf</tissue>
    </source>
</reference>
<dbReference type="Proteomes" id="UP001237642">
    <property type="component" value="Unassembled WGS sequence"/>
</dbReference>
<dbReference type="SUPFAM" id="SSF47459">
    <property type="entry name" value="HLH, helix-loop-helix DNA-binding domain"/>
    <property type="match status" value="1"/>
</dbReference>
<dbReference type="GO" id="GO:0046983">
    <property type="term" value="F:protein dimerization activity"/>
    <property type="evidence" value="ECO:0007669"/>
    <property type="project" value="InterPro"/>
</dbReference>